<evidence type="ECO:0000256" key="13">
    <source>
        <dbReference type="RuleBase" id="RU365024"/>
    </source>
</evidence>
<dbReference type="GO" id="GO:0008444">
    <property type="term" value="F:CDP-diacylglycerol-glycerol-3-phosphate 3-phosphatidyltransferase activity"/>
    <property type="evidence" value="ECO:0007669"/>
    <property type="project" value="UniProtKB-EC"/>
</dbReference>
<dbReference type="Gene3D" id="3.30.870.10">
    <property type="entry name" value="Endonuclease Chain A"/>
    <property type="match status" value="2"/>
</dbReference>
<evidence type="ECO:0000256" key="4">
    <source>
        <dbReference type="ARBA" id="ARBA00022516"/>
    </source>
</evidence>
<proteinExistence type="inferred from homology"/>
<dbReference type="EC" id="2.7.8.5" evidence="13"/>
<reference evidence="15" key="2">
    <citation type="submission" date="2021-01" db="EMBL/GenBank/DDBJ databases">
        <authorList>
            <person name="Schikora-Tamarit M.A."/>
        </authorList>
    </citation>
    <scope>NUCLEOTIDE SEQUENCE</scope>
    <source>
        <strain evidence="15">CBS6341</strain>
    </source>
</reference>
<comment type="caution">
    <text evidence="15">The sequence shown here is derived from an EMBL/GenBank/DDBJ whole genome shotgun (WGS) entry which is preliminary data.</text>
</comment>
<evidence type="ECO:0000256" key="3">
    <source>
        <dbReference type="ARBA" id="ARBA00010682"/>
    </source>
</evidence>
<dbReference type="PROSITE" id="PS50035">
    <property type="entry name" value="PLD"/>
    <property type="match status" value="1"/>
</dbReference>
<dbReference type="EMBL" id="JAEUBF010000237">
    <property type="protein sequence ID" value="KAH3679762.1"/>
    <property type="molecule type" value="Genomic_DNA"/>
</dbReference>
<comment type="catalytic activity">
    <reaction evidence="12 13">
        <text>a CDP-1,2-diacyl-sn-glycerol + sn-glycerol 3-phosphate = a 1,2-diacyl-sn-glycero-3-phospho-(1'-sn-glycero-3'-phosphate) + CMP + H(+)</text>
        <dbReference type="Rhea" id="RHEA:12593"/>
        <dbReference type="ChEBI" id="CHEBI:15378"/>
        <dbReference type="ChEBI" id="CHEBI:57597"/>
        <dbReference type="ChEBI" id="CHEBI:58332"/>
        <dbReference type="ChEBI" id="CHEBI:60110"/>
        <dbReference type="ChEBI" id="CHEBI:60377"/>
        <dbReference type="EC" id="2.7.8.5"/>
    </reaction>
</comment>
<comment type="subcellular location">
    <subcellularLocation>
        <location evidence="13">Mitochondrion</location>
    </subcellularLocation>
</comment>
<accession>A0A9P8PX30</accession>
<gene>
    <name evidence="15" type="ORF">WICMUC_000728</name>
</gene>
<evidence type="ECO:0000259" key="14">
    <source>
        <dbReference type="PROSITE" id="PS50035"/>
    </source>
</evidence>
<dbReference type="AlphaFoldDB" id="A0A9P8PX30"/>
<keyword evidence="5 13" id="KW-0808">Transferase</keyword>
<evidence type="ECO:0000313" key="15">
    <source>
        <dbReference type="EMBL" id="KAH3679762.1"/>
    </source>
</evidence>
<dbReference type="InterPro" id="IPR001736">
    <property type="entry name" value="PLipase_D/transphosphatidylase"/>
</dbReference>
<dbReference type="InterPro" id="IPR016270">
    <property type="entry name" value="PGS1"/>
</dbReference>
<evidence type="ECO:0000256" key="11">
    <source>
        <dbReference type="ARBA" id="ARBA00023264"/>
    </source>
</evidence>
<evidence type="ECO:0000256" key="8">
    <source>
        <dbReference type="ARBA" id="ARBA00022840"/>
    </source>
</evidence>
<dbReference type="GO" id="GO:0005524">
    <property type="term" value="F:ATP binding"/>
    <property type="evidence" value="ECO:0007669"/>
    <property type="project" value="UniProtKB-KW"/>
</dbReference>
<dbReference type="PANTHER" id="PTHR12586:SF1">
    <property type="entry name" value="CDP-DIACYLGLYCEROL--GLYCEROL-3-PHOSPHATE 3-PHOSPHATIDYLTRANSFERASE, MITOCHONDRIAL"/>
    <property type="match status" value="1"/>
</dbReference>
<keyword evidence="8 13" id="KW-0067">ATP-binding</keyword>
<dbReference type="SMART" id="SM00155">
    <property type="entry name" value="PLDc"/>
    <property type="match status" value="2"/>
</dbReference>
<comment type="pathway">
    <text evidence="1 13">Phospholipid metabolism; phosphatidylglycerol biosynthesis; phosphatidylglycerol from CDP-diacylglycerol: step 1/2.</text>
</comment>
<feature type="domain" description="PLD phosphodiesterase" evidence="14">
    <location>
        <begin position="145"/>
        <end position="171"/>
    </location>
</feature>
<dbReference type="Pfam" id="PF13091">
    <property type="entry name" value="PLDc_2"/>
    <property type="match status" value="1"/>
</dbReference>
<dbReference type="GO" id="GO:0032049">
    <property type="term" value="P:cardiolipin biosynthetic process"/>
    <property type="evidence" value="ECO:0007669"/>
    <property type="project" value="InterPro"/>
</dbReference>
<evidence type="ECO:0000256" key="7">
    <source>
        <dbReference type="ARBA" id="ARBA00022741"/>
    </source>
</evidence>
<keyword evidence="13" id="KW-0496">Mitochondrion</keyword>
<dbReference type="GO" id="GO:0005739">
    <property type="term" value="C:mitochondrion"/>
    <property type="evidence" value="ECO:0007669"/>
    <property type="project" value="UniProtKB-SubCell"/>
</dbReference>
<evidence type="ECO:0000256" key="2">
    <source>
        <dbReference type="ARBA" id="ARBA00005189"/>
    </source>
</evidence>
<sequence length="488" mass="56610">MSNINKVFNPKFGNLINELDQLSPRFEISSNQIEILKDPKEFYSTLKQKINNAQNRIFISSLYIGKNQDELIQCISNSLESKPNLKVYILTDALRGTRETPSKSSASLLSKLLIKYESQVDIRMYHTPHLNGIKKSIVPKRFNEGFGLQHMKIYGFDDELILSGANLSNDYFNNRQDRYYLFKSNQISNYFFNIQKLISQLSYKLYHNKNKLQFELKWPQNNPIIEPNSKNIHRFIKESSKLLTDFLKLKSNSFESDNFKSTSNTSTTYVYPVSQFSPLMQQNSDQSTEKRSIFKILNYINENSNIKWWFTAGYFNMLPEIKSNLLNSENSGEVITASPLANGFYKSKGISGMLPDAYLYLAKKFLNDIYNSQRQKNIVLKEWQRGIVNTVNGWSYHAKGLWVSSPGENKPSLTIIGSSNYTRRAYNFDLESNVIIVTNDEILKDKMQDELNNLNKYTKPLELEDFEKNDKKISKIVILLTKLLGKRL</sequence>
<dbReference type="PANTHER" id="PTHR12586">
    <property type="entry name" value="CDP-DIACYLGLYCEROL--SERINE O-PHOSPHATIDYLTRANSFERASE"/>
    <property type="match status" value="1"/>
</dbReference>
<evidence type="ECO:0000256" key="9">
    <source>
        <dbReference type="ARBA" id="ARBA00023098"/>
    </source>
</evidence>
<comment type="similarity">
    <text evidence="3 13">Belongs to the CDP-alcohol phosphatidyltransferase class-II family.</text>
</comment>
<dbReference type="InterPro" id="IPR025202">
    <property type="entry name" value="PLD-like_dom"/>
</dbReference>
<reference evidence="15" key="1">
    <citation type="journal article" date="2021" name="Open Biol.">
        <title>Shared evolutionary footprints suggest mitochondrial oxidative damage underlies multiple complex I losses in fungi.</title>
        <authorList>
            <person name="Schikora-Tamarit M.A."/>
            <person name="Marcet-Houben M."/>
            <person name="Nosek J."/>
            <person name="Gabaldon T."/>
        </authorList>
    </citation>
    <scope>NUCLEOTIDE SEQUENCE</scope>
    <source>
        <strain evidence="15">CBS6341</strain>
    </source>
</reference>
<keyword evidence="4 13" id="KW-0444">Lipid biosynthesis</keyword>
<name>A0A9P8PX30_9ASCO</name>
<keyword evidence="7 13" id="KW-0547">Nucleotide-binding</keyword>
<evidence type="ECO:0000313" key="16">
    <source>
        <dbReference type="Proteomes" id="UP000769528"/>
    </source>
</evidence>
<dbReference type="PIRSF" id="PIRSF000850">
    <property type="entry name" value="Phospholipase_D_PSS"/>
    <property type="match status" value="1"/>
</dbReference>
<dbReference type="SUPFAM" id="SSF56024">
    <property type="entry name" value="Phospholipase D/nuclease"/>
    <property type="match status" value="2"/>
</dbReference>
<keyword evidence="10 13" id="KW-0594">Phospholipid biosynthesis</keyword>
<evidence type="ECO:0000256" key="6">
    <source>
        <dbReference type="ARBA" id="ARBA00022737"/>
    </source>
</evidence>
<comment type="pathway">
    <text evidence="2">Lipid metabolism.</text>
</comment>
<protein>
    <recommendedName>
        <fullName evidence="13">CDP-diacylglycerol--glycerol-3-phosphate 3-phosphatidyltransferase</fullName>
        <ecNumber evidence="13">2.7.8.5</ecNumber>
    </recommendedName>
</protein>
<keyword evidence="9 13" id="KW-0443">Lipid metabolism</keyword>
<organism evidence="15 16">
    <name type="scientific">Wickerhamomyces mucosus</name>
    <dbReference type="NCBI Taxonomy" id="1378264"/>
    <lineage>
        <taxon>Eukaryota</taxon>
        <taxon>Fungi</taxon>
        <taxon>Dikarya</taxon>
        <taxon>Ascomycota</taxon>
        <taxon>Saccharomycotina</taxon>
        <taxon>Saccharomycetes</taxon>
        <taxon>Phaffomycetales</taxon>
        <taxon>Wickerhamomycetaceae</taxon>
        <taxon>Wickerhamomyces</taxon>
    </lineage>
</organism>
<dbReference type="FunFam" id="3.30.870.10:FF:000044">
    <property type="entry name" value="CDP-diacylglycerol--glycerol-3-phosphate 3-phosphatidyltransferase"/>
    <property type="match status" value="1"/>
</dbReference>
<keyword evidence="11 13" id="KW-1208">Phospholipid metabolism</keyword>
<evidence type="ECO:0000256" key="1">
    <source>
        <dbReference type="ARBA" id="ARBA00005042"/>
    </source>
</evidence>
<evidence type="ECO:0000256" key="5">
    <source>
        <dbReference type="ARBA" id="ARBA00022679"/>
    </source>
</evidence>
<keyword evidence="16" id="KW-1185">Reference proteome</keyword>
<keyword evidence="6" id="KW-0677">Repeat</keyword>
<evidence type="ECO:0000256" key="10">
    <source>
        <dbReference type="ARBA" id="ARBA00023209"/>
    </source>
</evidence>
<comment type="function">
    <text evidence="13">Functions in the biosynthesis of the anionic phospholipids phosphatidylglycerol and cardiolipin.</text>
</comment>
<evidence type="ECO:0000256" key="12">
    <source>
        <dbReference type="ARBA" id="ARBA00048586"/>
    </source>
</evidence>
<dbReference type="CDD" id="cd09135">
    <property type="entry name" value="PLDc_PGS1_euk_1"/>
    <property type="match status" value="1"/>
</dbReference>
<dbReference type="OrthoDB" id="10250191at2759"/>
<dbReference type="Proteomes" id="UP000769528">
    <property type="component" value="Unassembled WGS sequence"/>
</dbReference>
<dbReference type="CDD" id="cd09137">
    <property type="entry name" value="PLDc_PGS1_euk_2"/>
    <property type="match status" value="1"/>
</dbReference>